<protein>
    <submittedName>
        <fullName evidence="2">Uncharacterized protein</fullName>
    </submittedName>
</protein>
<accession>A0A495FNA3</accession>
<dbReference type="EMBL" id="RBIR01000001">
    <property type="protein sequence ID" value="RKR29816.1"/>
    <property type="molecule type" value="Genomic_DNA"/>
</dbReference>
<dbReference type="OrthoDB" id="4946035at2"/>
<evidence type="ECO:0000313" key="3">
    <source>
        <dbReference type="Proteomes" id="UP000276055"/>
    </source>
</evidence>
<organism evidence="2 3">
    <name type="scientific">Arthrobacter oryzae</name>
    <dbReference type="NCBI Taxonomy" id="409290"/>
    <lineage>
        <taxon>Bacteria</taxon>
        <taxon>Bacillati</taxon>
        <taxon>Actinomycetota</taxon>
        <taxon>Actinomycetes</taxon>
        <taxon>Micrococcales</taxon>
        <taxon>Micrococcaceae</taxon>
        <taxon>Arthrobacter</taxon>
    </lineage>
</organism>
<name>A0A495FNA3_9MICC</name>
<dbReference type="RefSeq" id="WP_147429505.1">
    <property type="nucleotide sequence ID" value="NZ_RBIR01000001.1"/>
</dbReference>
<proteinExistence type="predicted"/>
<keyword evidence="1" id="KW-0732">Signal</keyword>
<sequence>MKRALIPIALLFGVFAGTGAAVADPPTTGPPTPNDPSTVQFQCPDFMVNATATGKSKTIDWNSRPSPASKPYPVVTATGADTTVTYTSVTPTPKTVTYKLNGTYRVALQFDPSFDIVFKSTGWNVMYVQPGYGTPGLFLSVGQVTWTEFGPAYPNGGMTGPGKITDICALLAP</sequence>
<evidence type="ECO:0000313" key="2">
    <source>
        <dbReference type="EMBL" id="RKR29816.1"/>
    </source>
</evidence>
<evidence type="ECO:0000256" key="1">
    <source>
        <dbReference type="SAM" id="SignalP"/>
    </source>
</evidence>
<comment type="caution">
    <text evidence="2">The sequence shown here is derived from an EMBL/GenBank/DDBJ whole genome shotgun (WGS) entry which is preliminary data.</text>
</comment>
<feature type="signal peptide" evidence="1">
    <location>
        <begin position="1"/>
        <end position="23"/>
    </location>
</feature>
<dbReference type="AlphaFoldDB" id="A0A495FNA3"/>
<dbReference type="Proteomes" id="UP000276055">
    <property type="component" value="Unassembled WGS sequence"/>
</dbReference>
<feature type="chain" id="PRO_5019781096" evidence="1">
    <location>
        <begin position="24"/>
        <end position="173"/>
    </location>
</feature>
<gene>
    <name evidence="2" type="ORF">C8D78_0131</name>
</gene>
<reference evidence="2 3" key="1">
    <citation type="submission" date="2018-10" db="EMBL/GenBank/DDBJ databases">
        <title>Genomic Encyclopedia of Type Strains, Phase IV (KMG-IV): sequencing the most valuable type-strain genomes for metagenomic binning, comparative biology and taxonomic classification.</title>
        <authorList>
            <person name="Goeker M."/>
        </authorList>
    </citation>
    <scope>NUCLEOTIDE SEQUENCE [LARGE SCALE GENOMIC DNA]</scope>
    <source>
        <strain evidence="2 3">DSM 25586</strain>
    </source>
</reference>